<reference evidence="12 13" key="1">
    <citation type="submission" date="2016-10" db="EMBL/GenBank/DDBJ databases">
        <authorList>
            <person name="de Groot N.N."/>
        </authorList>
    </citation>
    <scope>NUCLEOTIDE SEQUENCE [LARGE SCALE GENOMIC DNA]</scope>
    <source>
        <strain evidence="12 13">MP1X4</strain>
    </source>
</reference>
<evidence type="ECO:0000256" key="10">
    <source>
        <dbReference type="PIRNR" id="PIRNR006268"/>
    </source>
</evidence>
<dbReference type="Proteomes" id="UP000199679">
    <property type="component" value="Chromosome I"/>
</dbReference>
<keyword evidence="13" id="KW-1185">Reference proteome</keyword>
<dbReference type="OrthoDB" id="9778595at2"/>
<dbReference type="PANTHER" id="PTHR30040:SF2">
    <property type="entry name" value="FAD:PROTEIN FMN TRANSFERASE"/>
    <property type="match status" value="1"/>
</dbReference>
<dbReference type="Pfam" id="PF02424">
    <property type="entry name" value="ApbE"/>
    <property type="match status" value="1"/>
</dbReference>
<feature type="binding site" evidence="11">
    <location>
        <position position="271"/>
    </location>
    <ligand>
        <name>Mg(2+)</name>
        <dbReference type="ChEBI" id="CHEBI:18420"/>
    </ligand>
</feature>
<feature type="binding site" evidence="11">
    <location>
        <position position="159"/>
    </location>
    <ligand>
        <name>Mg(2+)</name>
        <dbReference type="ChEBI" id="CHEBI:18420"/>
    </ligand>
</feature>
<keyword evidence="3 10" id="KW-0285">Flavoprotein</keyword>
<evidence type="ECO:0000256" key="4">
    <source>
        <dbReference type="ARBA" id="ARBA00022679"/>
    </source>
</evidence>
<feature type="binding site" evidence="11">
    <location>
        <position position="275"/>
    </location>
    <ligand>
        <name>Mg(2+)</name>
        <dbReference type="ChEBI" id="CHEBI:18420"/>
    </ligand>
</feature>
<dbReference type="RefSeq" id="WP_091374753.1">
    <property type="nucleotide sequence ID" value="NZ_LT629740.1"/>
</dbReference>
<dbReference type="InterPro" id="IPR003374">
    <property type="entry name" value="ApbE-like_sf"/>
</dbReference>
<dbReference type="EC" id="2.7.1.180" evidence="1 10"/>
<evidence type="ECO:0000313" key="13">
    <source>
        <dbReference type="Proteomes" id="UP000199679"/>
    </source>
</evidence>
<proteinExistence type="inferred from homology"/>
<dbReference type="GO" id="GO:0016740">
    <property type="term" value="F:transferase activity"/>
    <property type="evidence" value="ECO:0007669"/>
    <property type="project" value="UniProtKB-UniRule"/>
</dbReference>
<protein>
    <recommendedName>
        <fullName evidence="2 10">FAD:protein FMN transferase</fullName>
        <ecNumber evidence="1 10">2.7.1.180</ecNumber>
    </recommendedName>
    <alternativeName>
        <fullName evidence="8 10">Flavin transferase</fullName>
    </alternativeName>
</protein>
<keyword evidence="12" id="KW-0449">Lipoprotein</keyword>
<keyword evidence="7 10" id="KW-0460">Magnesium</keyword>
<name>A0A1H1ZIS5_MUCMA</name>
<dbReference type="STRING" id="652787.SAMN05216490_3127"/>
<evidence type="ECO:0000256" key="3">
    <source>
        <dbReference type="ARBA" id="ARBA00022630"/>
    </source>
</evidence>
<evidence type="ECO:0000256" key="8">
    <source>
        <dbReference type="ARBA" id="ARBA00031306"/>
    </source>
</evidence>
<evidence type="ECO:0000256" key="2">
    <source>
        <dbReference type="ARBA" id="ARBA00016337"/>
    </source>
</evidence>
<dbReference type="SUPFAM" id="SSF143631">
    <property type="entry name" value="ApbE-like"/>
    <property type="match status" value="1"/>
</dbReference>
<dbReference type="EMBL" id="LT629740">
    <property type="protein sequence ID" value="SDT33570.1"/>
    <property type="molecule type" value="Genomic_DNA"/>
</dbReference>
<organism evidence="12 13">
    <name type="scientific">Mucilaginibacter mallensis</name>
    <dbReference type="NCBI Taxonomy" id="652787"/>
    <lineage>
        <taxon>Bacteria</taxon>
        <taxon>Pseudomonadati</taxon>
        <taxon>Bacteroidota</taxon>
        <taxon>Sphingobacteriia</taxon>
        <taxon>Sphingobacteriales</taxon>
        <taxon>Sphingobacteriaceae</taxon>
        <taxon>Mucilaginibacter</taxon>
    </lineage>
</organism>
<keyword evidence="4 10" id="KW-0808">Transferase</keyword>
<dbReference type="PANTHER" id="PTHR30040">
    <property type="entry name" value="THIAMINE BIOSYNTHESIS LIPOPROTEIN APBE"/>
    <property type="match status" value="1"/>
</dbReference>
<evidence type="ECO:0000256" key="7">
    <source>
        <dbReference type="ARBA" id="ARBA00022842"/>
    </source>
</evidence>
<dbReference type="PIRSF" id="PIRSF006268">
    <property type="entry name" value="ApbE"/>
    <property type="match status" value="1"/>
</dbReference>
<dbReference type="Gene3D" id="3.10.520.10">
    <property type="entry name" value="ApbE-like domains"/>
    <property type="match status" value="1"/>
</dbReference>
<evidence type="ECO:0000313" key="12">
    <source>
        <dbReference type="EMBL" id="SDT33570.1"/>
    </source>
</evidence>
<accession>A0A1H1ZIS5</accession>
<keyword evidence="6 10" id="KW-0274">FAD</keyword>
<comment type="cofactor">
    <cofactor evidence="11">
        <name>Mg(2+)</name>
        <dbReference type="ChEBI" id="CHEBI:18420"/>
    </cofactor>
    <cofactor evidence="11">
        <name>Mn(2+)</name>
        <dbReference type="ChEBI" id="CHEBI:29035"/>
    </cofactor>
    <text evidence="11">Magnesium. Can also use manganese.</text>
</comment>
<evidence type="ECO:0000256" key="6">
    <source>
        <dbReference type="ARBA" id="ARBA00022827"/>
    </source>
</evidence>
<dbReference type="GO" id="GO:0046872">
    <property type="term" value="F:metal ion binding"/>
    <property type="evidence" value="ECO:0007669"/>
    <property type="project" value="UniProtKB-UniRule"/>
</dbReference>
<comment type="catalytic activity">
    <reaction evidence="9 10">
        <text>L-threonyl-[protein] + FAD = FMN-L-threonyl-[protein] + AMP + H(+)</text>
        <dbReference type="Rhea" id="RHEA:36847"/>
        <dbReference type="Rhea" id="RHEA-COMP:11060"/>
        <dbReference type="Rhea" id="RHEA-COMP:11061"/>
        <dbReference type="ChEBI" id="CHEBI:15378"/>
        <dbReference type="ChEBI" id="CHEBI:30013"/>
        <dbReference type="ChEBI" id="CHEBI:57692"/>
        <dbReference type="ChEBI" id="CHEBI:74257"/>
        <dbReference type="ChEBI" id="CHEBI:456215"/>
        <dbReference type="EC" id="2.7.1.180"/>
    </reaction>
</comment>
<dbReference type="AlphaFoldDB" id="A0A1H1ZIS5"/>
<sequence>MQQTEIINLLIQKRALKLMGNRFELSVVSDNEQWGQQCIDIAIAEISRIEKLLTTFSDDSQTNAINHNAGIAPVTVDREVFDLIKRSIKISELTQGAFDITYGSIDKRLWNFDQTMTSLPDKATAKKMVRLINFRNILLDEEACTIFLSEKGMRIGFGGIGKGYAAERAKHVMKLNGVESGVVNASGDLNTWGLQPNGKPWTVGIANPDSSNEIFSYINITDMAVATSGNYEKFIMVDGKKYSHTINPRTGLPVTGIKAVTIITTNAEIADAMATPVMIMGINAGLDMINQMKNIEAVIIDDNNKIYTSKNIKINTPI</sequence>
<evidence type="ECO:0000256" key="5">
    <source>
        <dbReference type="ARBA" id="ARBA00022723"/>
    </source>
</evidence>
<gene>
    <name evidence="12" type="ORF">SAMN05216490_3127</name>
</gene>
<evidence type="ECO:0000256" key="9">
    <source>
        <dbReference type="ARBA" id="ARBA00048540"/>
    </source>
</evidence>
<dbReference type="InterPro" id="IPR024932">
    <property type="entry name" value="ApbE"/>
</dbReference>
<comment type="similarity">
    <text evidence="10">Belongs to the ApbE family.</text>
</comment>
<keyword evidence="5 10" id="KW-0479">Metal-binding</keyword>
<evidence type="ECO:0000256" key="11">
    <source>
        <dbReference type="PIRSR" id="PIRSR006268-2"/>
    </source>
</evidence>
<evidence type="ECO:0000256" key="1">
    <source>
        <dbReference type="ARBA" id="ARBA00011955"/>
    </source>
</evidence>